<protein>
    <recommendedName>
        <fullName evidence="3">Activator of Hsp90 ATPase homolog 1-like protein</fullName>
    </recommendedName>
</protein>
<dbReference type="EMBL" id="WVUH01000027">
    <property type="protein sequence ID" value="MBO4205510.1"/>
    <property type="molecule type" value="Genomic_DNA"/>
</dbReference>
<sequence length="112" mass="11955">MGVHAERGMSAPPEVVFNTATDPDRAAAWLPPTLRADGQCRPERSDGEMRAVWTSSAAPDWSAELVVHPENAGGSRVRLALDAGPERRHLDGLADETLDSLAREVAENLTAG</sequence>
<dbReference type="Proteomes" id="UP000823521">
    <property type="component" value="Unassembled WGS sequence"/>
</dbReference>
<dbReference type="Gene3D" id="3.30.530.20">
    <property type="match status" value="1"/>
</dbReference>
<evidence type="ECO:0000313" key="1">
    <source>
        <dbReference type="EMBL" id="MBO4205510.1"/>
    </source>
</evidence>
<comment type="caution">
    <text evidence="1">The sequence shown here is derived from an EMBL/GenBank/DDBJ whole genome shotgun (WGS) entry which is preliminary data.</text>
</comment>
<dbReference type="SUPFAM" id="SSF55961">
    <property type="entry name" value="Bet v1-like"/>
    <property type="match status" value="1"/>
</dbReference>
<evidence type="ECO:0000313" key="2">
    <source>
        <dbReference type="Proteomes" id="UP000823521"/>
    </source>
</evidence>
<dbReference type="InterPro" id="IPR023393">
    <property type="entry name" value="START-like_dom_sf"/>
</dbReference>
<organism evidence="1 2">
    <name type="scientific">Micromonospora echinofusca</name>
    <dbReference type="NCBI Taxonomy" id="47858"/>
    <lineage>
        <taxon>Bacteria</taxon>
        <taxon>Bacillati</taxon>
        <taxon>Actinomycetota</taxon>
        <taxon>Actinomycetes</taxon>
        <taxon>Micromonosporales</taxon>
        <taxon>Micromonosporaceae</taxon>
        <taxon>Micromonospora</taxon>
    </lineage>
</organism>
<accession>A0ABS3VLU4</accession>
<proteinExistence type="predicted"/>
<name>A0ABS3VLU4_MICEH</name>
<gene>
    <name evidence="1" type="ORF">GSF22_05725</name>
</gene>
<keyword evidence="2" id="KW-1185">Reference proteome</keyword>
<dbReference type="RefSeq" id="WP_208811690.1">
    <property type="nucleotide sequence ID" value="NZ_WVUH01000027.1"/>
</dbReference>
<reference evidence="1 2" key="1">
    <citation type="submission" date="2019-12" db="EMBL/GenBank/DDBJ databases">
        <title>Whole genome sequencing of endophytic Actinobacterium Micromonospora sp. MPMI6T.</title>
        <authorList>
            <person name="Evv R."/>
            <person name="Podile A.R."/>
        </authorList>
    </citation>
    <scope>NUCLEOTIDE SEQUENCE [LARGE SCALE GENOMIC DNA]</scope>
    <source>
        <strain evidence="1 2">MPMI6</strain>
    </source>
</reference>
<evidence type="ECO:0008006" key="3">
    <source>
        <dbReference type="Google" id="ProtNLM"/>
    </source>
</evidence>